<protein>
    <recommendedName>
        <fullName evidence="1">BLUF domain-containing protein</fullName>
    </recommendedName>
</protein>
<dbReference type="InterPro" id="IPR036046">
    <property type="entry name" value="Acylphosphatase-like_dom_sf"/>
</dbReference>
<evidence type="ECO:0000313" key="3">
    <source>
        <dbReference type="Proteomes" id="UP000444185"/>
    </source>
</evidence>
<organism evidence="2 3">
    <name type="scientific">Qipengyuania gaetbuli</name>
    <dbReference type="NCBI Taxonomy" id="266952"/>
    <lineage>
        <taxon>Bacteria</taxon>
        <taxon>Pseudomonadati</taxon>
        <taxon>Pseudomonadota</taxon>
        <taxon>Alphaproteobacteria</taxon>
        <taxon>Sphingomonadales</taxon>
        <taxon>Erythrobacteraceae</taxon>
        <taxon>Qipengyuania</taxon>
    </lineage>
</organism>
<dbReference type="InterPro" id="IPR007024">
    <property type="entry name" value="BLUF_domain"/>
</dbReference>
<evidence type="ECO:0000259" key="1">
    <source>
        <dbReference type="PROSITE" id="PS50925"/>
    </source>
</evidence>
<dbReference type="Gene3D" id="3.30.70.100">
    <property type="match status" value="1"/>
</dbReference>
<comment type="caution">
    <text evidence="2">The sequence shown here is derived from an EMBL/GenBank/DDBJ whole genome shotgun (WGS) entry which is preliminary data.</text>
</comment>
<feature type="domain" description="BLUF" evidence="1">
    <location>
        <begin position="1"/>
        <end position="92"/>
    </location>
</feature>
<evidence type="ECO:0000313" key="2">
    <source>
        <dbReference type="EMBL" id="MXO51918.1"/>
    </source>
</evidence>
<dbReference type="PROSITE" id="PS50925">
    <property type="entry name" value="BLUF"/>
    <property type="match status" value="1"/>
</dbReference>
<dbReference type="Proteomes" id="UP000444185">
    <property type="component" value="Unassembled WGS sequence"/>
</dbReference>
<dbReference type="SMART" id="SM01034">
    <property type="entry name" value="BLUF"/>
    <property type="match status" value="1"/>
</dbReference>
<dbReference type="OrthoDB" id="196105at2"/>
<dbReference type="SUPFAM" id="SSF54975">
    <property type="entry name" value="Acylphosphatase/BLUF domain-like"/>
    <property type="match status" value="1"/>
</dbReference>
<gene>
    <name evidence="2" type="ORF">GRI42_11455</name>
</gene>
<proteinExistence type="predicted"/>
<keyword evidence="3" id="KW-1185">Reference proteome</keyword>
<reference evidence="2 3" key="1">
    <citation type="submission" date="2019-12" db="EMBL/GenBank/DDBJ databases">
        <title>Genomic-based taxomic classification of the family Erythrobacteraceae.</title>
        <authorList>
            <person name="Xu L."/>
        </authorList>
    </citation>
    <scope>NUCLEOTIDE SEQUENCE [LARGE SCALE GENOMIC DNA]</scope>
    <source>
        <strain evidence="2 3">DSM 16225</strain>
    </source>
</reference>
<dbReference type="EMBL" id="WTYF01000004">
    <property type="protein sequence ID" value="MXO51918.1"/>
    <property type="molecule type" value="Genomic_DNA"/>
</dbReference>
<dbReference type="RefSeq" id="WP_160608612.1">
    <property type="nucleotide sequence ID" value="NZ_WTYF01000004.1"/>
</dbReference>
<dbReference type="GO" id="GO:0009882">
    <property type="term" value="F:blue light photoreceptor activity"/>
    <property type="evidence" value="ECO:0007669"/>
    <property type="project" value="InterPro"/>
</dbReference>
<sequence length="129" mass="14470">MKRIVYRSTIAAGVATAEVFNIIDTSNRRNPARGITGFLLHDGERFLQFLEGPPLEVEGLLAEIERDPRHADLVIVYDEGAQEPWFPDWAMKRLINFTGPPAIDQLREELAGKPDGNLVLGLVEDFLRA</sequence>
<accession>A0A844Y4B4</accession>
<name>A0A844Y4B4_9SPHN</name>
<dbReference type="GO" id="GO:0071949">
    <property type="term" value="F:FAD binding"/>
    <property type="evidence" value="ECO:0007669"/>
    <property type="project" value="InterPro"/>
</dbReference>
<dbReference type="Pfam" id="PF04940">
    <property type="entry name" value="BLUF"/>
    <property type="match status" value="1"/>
</dbReference>
<dbReference type="AlphaFoldDB" id="A0A844Y4B4"/>